<name>A0A6P7G982_DIAVI</name>
<organism evidence="2">
    <name type="scientific">Diabrotica virgifera virgifera</name>
    <name type="common">western corn rootworm</name>
    <dbReference type="NCBI Taxonomy" id="50390"/>
    <lineage>
        <taxon>Eukaryota</taxon>
        <taxon>Metazoa</taxon>
        <taxon>Ecdysozoa</taxon>
        <taxon>Arthropoda</taxon>
        <taxon>Hexapoda</taxon>
        <taxon>Insecta</taxon>
        <taxon>Pterygota</taxon>
        <taxon>Neoptera</taxon>
        <taxon>Endopterygota</taxon>
        <taxon>Coleoptera</taxon>
        <taxon>Polyphaga</taxon>
        <taxon>Cucujiformia</taxon>
        <taxon>Chrysomeloidea</taxon>
        <taxon>Chrysomelidae</taxon>
        <taxon>Galerucinae</taxon>
        <taxon>Diabroticina</taxon>
        <taxon>Diabroticites</taxon>
        <taxon>Diabrotica</taxon>
    </lineage>
</organism>
<feature type="compositionally biased region" description="Basic and acidic residues" evidence="1">
    <location>
        <begin position="218"/>
        <end position="235"/>
    </location>
</feature>
<dbReference type="InParanoid" id="A0A6P7G982"/>
<protein>
    <submittedName>
        <fullName evidence="2">Uncharacterized protein LOC114339327</fullName>
    </submittedName>
</protein>
<feature type="region of interest" description="Disordered" evidence="1">
    <location>
        <begin position="212"/>
        <end position="239"/>
    </location>
</feature>
<dbReference type="AlphaFoldDB" id="A0A6P7G982"/>
<gene>
    <name evidence="2" type="primary">LOC114339327</name>
</gene>
<reference evidence="2" key="1">
    <citation type="submission" date="2025-08" db="UniProtKB">
        <authorList>
            <consortium name="RefSeq"/>
        </authorList>
    </citation>
    <scope>IDENTIFICATION</scope>
    <source>
        <tissue evidence="2">Whole insect</tissue>
    </source>
</reference>
<proteinExistence type="predicted"/>
<evidence type="ECO:0000313" key="2">
    <source>
        <dbReference type="RefSeq" id="XP_028145761.1"/>
    </source>
</evidence>
<evidence type="ECO:0000256" key="1">
    <source>
        <dbReference type="SAM" id="MobiDB-lite"/>
    </source>
</evidence>
<sequence length="411" mass="46636">MSKKTNTITTRKCTEAPIVGQPLDISDINVLPINSDVLRYFEWVRNQLKSEGCYQPQKKLIAMRVTHKLEQIWKKSSIPVSSTNNIVFMILQLHERCEKIKKSSGCNTKNAKSFKVAVEKFRSDIDNSLFDICSCKCSELDKCLCPAPRKVPKLEHAFLTDQRNLRMMIIGGIDQAETKKIEKRNKRKEKSLQPKLSRNVELTTPPDLINVDILSSDSDDKSMEEESSRPDEKVQGSKITPLRNKIESPRVKVKQGLPVNLSLFSRACDRRGISNRAGTQLASALLQDLNVISPENQAAVIDRSKIFRERLKYHRSINSTGTNEIIALYFDGRKDETGVMSVLEFIEGLTNCQDFPVVNYDKIDSTFREVDSKDLSTDQKYLWDICQAVVKGECPSELASRSPGNLSHMLY</sequence>
<dbReference type="RefSeq" id="XP_028145761.1">
    <property type="nucleotide sequence ID" value="XM_028289960.1"/>
</dbReference>
<accession>A0A6P7G982</accession>